<gene>
    <name evidence="1" type="ORF">KSP39_PZI008558</name>
</gene>
<dbReference type="PANTHER" id="PTHR31296:SF1">
    <property type="entry name" value="MITOCHONDRIAL PROTEIN C2ORF69"/>
    <property type="match status" value="1"/>
</dbReference>
<sequence length="324" mass="35322">MKQSLGVESERGGRGGGGGGCCNSAPHFKVAASLVLSPTSKTLAVPSMNAIFFKGDRVQGTGNPAIDRLSESMNIAEILVSKLGDSVNAWVVEASTFHGPFAVFKEFVPTVNSRGEPKHYDPDGFPASSSIVRIISKSIDQVRSTVSVDKNGSPIPEMRTPKTALFGFSKGGTVINQIVAELANKNVIDAVTVTADSQTVQTRNSIFPASKDSFLHSISEFHYVDVGLNCRGAYLTDRATIDQVARDLMICNSSLRFVLHGTPRQWCDLNRPWIREEKDSLFRLLRDSGEKYGGRLQVSERFYFADAPPTLQMHFEVIDSMDVG</sequence>
<reference evidence="1 2" key="1">
    <citation type="journal article" date="2022" name="Nat. Plants">
        <title>Genomes of leafy and leafless Platanthera orchids illuminate the evolution of mycoheterotrophy.</title>
        <authorList>
            <person name="Li M.H."/>
            <person name="Liu K.W."/>
            <person name="Li Z."/>
            <person name="Lu H.C."/>
            <person name="Ye Q.L."/>
            <person name="Zhang D."/>
            <person name="Wang J.Y."/>
            <person name="Li Y.F."/>
            <person name="Zhong Z.M."/>
            <person name="Liu X."/>
            <person name="Yu X."/>
            <person name="Liu D.K."/>
            <person name="Tu X.D."/>
            <person name="Liu B."/>
            <person name="Hao Y."/>
            <person name="Liao X.Y."/>
            <person name="Jiang Y.T."/>
            <person name="Sun W.H."/>
            <person name="Chen J."/>
            <person name="Chen Y.Q."/>
            <person name="Ai Y."/>
            <person name="Zhai J.W."/>
            <person name="Wu S.S."/>
            <person name="Zhou Z."/>
            <person name="Hsiao Y.Y."/>
            <person name="Wu W.L."/>
            <person name="Chen Y.Y."/>
            <person name="Lin Y.F."/>
            <person name="Hsu J.L."/>
            <person name="Li C.Y."/>
            <person name="Wang Z.W."/>
            <person name="Zhao X."/>
            <person name="Zhong W.Y."/>
            <person name="Ma X.K."/>
            <person name="Ma L."/>
            <person name="Huang J."/>
            <person name="Chen G.Z."/>
            <person name="Huang M.Z."/>
            <person name="Huang L."/>
            <person name="Peng D.H."/>
            <person name="Luo Y.B."/>
            <person name="Zou S.Q."/>
            <person name="Chen S.P."/>
            <person name="Lan S."/>
            <person name="Tsai W.C."/>
            <person name="Van de Peer Y."/>
            <person name="Liu Z.J."/>
        </authorList>
    </citation>
    <scope>NUCLEOTIDE SEQUENCE [LARGE SCALE GENOMIC DNA]</scope>
    <source>
        <strain evidence="1">Lor287</strain>
    </source>
</reference>
<name>A0AAP0BMJ5_9ASPA</name>
<dbReference type="Pfam" id="PF10561">
    <property type="entry name" value="C2orf69"/>
    <property type="match status" value="1"/>
</dbReference>
<comment type="caution">
    <text evidence="1">The sequence shown here is derived from an EMBL/GenBank/DDBJ whole genome shotgun (WGS) entry which is preliminary data.</text>
</comment>
<keyword evidence="2" id="KW-1185">Reference proteome</keyword>
<proteinExistence type="predicted"/>
<organism evidence="1 2">
    <name type="scientific">Platanthera zijinensis</name>
    <dbReference type="NCBI Taxonomy" id="2320716"/>
    <lineage>
        <taxon>Eukaryota</taxon>
        <taxon>Viridiplantae</taxon>
        <taxon>Streptophyta</taxon>
        <taxon>Embryophyta</taxon>
        <taxon>Tracheophyta</taxon>
        <taxon>Spermatophyta</taxon>
        <taxon>Magnoliopsida</taxon>
        <taxon>Liliopsida</taxon>
        <taxon>Asparagales</taxon>
        <taxon>Orchidaceae</taxon>
        <taxon>Orchidoideae</taxon>
        <taxon>Orchideae</taxon>
        <taxon>Orchidinae</taxon>
        <taxon>Platanthera</taxon>
    </lineage>
</organism>
<dbReference type="GO" id="GO:0005739">
    <property type="term" value="C:mitochondrion"/>
    <property type="evidence" value="ECO:0007669"/>
    <property type="project" value="TreeGrafter"/>
</dbReference>
<dbReference type="AlphaFoldDB" id="A0AAP0BMJ5"/>
<accession>A0AAP0BMJ5</accession>
<dbReference type="PANTHER" id="PTHR31296">
    <property type="entry name" value="UPF0565 PROTEIN C2ORF69"/>
    <property type="match status" value="1"/>
</dbReference>
<dbReference type="EMBL" id="JBBWWQ010000006">
    <property type="protein sequence ID" value="KAK8944399.1"/>
    <property type="molecule type" value="Genomic_DNA"/>
</dbReference>
<protein>
    <submittedName>
        <fullName evidence="1">Uncharacterized protein</fullName>
    </submittedName>
</protein>
<evidence type="ECO:0000313" key="1">
    <source>
        <dbReference type="EMBL" id="KAK8944399.1"/>
    </source>
</evidence>
<dbReference type="Proteomes" id="UP001418222">
    <property type="component" value="Unassembled WGS sequence"/>
</dbReference>
<evidence type="ECO:0000313" key="2">
    <source>
        <dbReference type="Proteomes" id="UP001418222"/>
    </source>
</evidence>
<dbReference type="InterPro" id="IPR018881">
    <property type="entry name" value="C2orf69_mit"/>
</dbReference>